<dbReference type="AlphaFoldDB" id="A0A1I7V3W1"/>
<evidence type="ECO:0000313" key="3">
    <source>
        <dbReference type="WBParaSite" id="Csp11.Scaffold630.g22133.t1"/>
    </source>
</evidence>
<evidence type="ECO:0000313" key="2">
    <source>
        <dbReference type="Proteomes" id="UP000095282"/>
    </source>
</evidence>
<dbReference type="Proteomes" id="UP000095282">
    <property type="component" value="Unplaced"/>
</dbReference>
<dbReference type="WBParaSite" id="Csp11.Scaffold630.g22133.t1">
    <property type="protein sequence ID" value="Csp11.Scaffold630.g22133.t1"/>
    <property type="gene ID" value="Csp11.Scaffold630.g22133"/>
</dbReference>
<keyword evidence="2" id="KW-1185">Reference proteome</keyword>
<name>A0A1I7V3W1_9PELO</name>
<evidence type="ECO:0000256" key="1">
    <source>
        <dbReference type="SAM" id="MobiDB-lite"/>
    </source>
</evidence>
<protein>
    <submittedName>
        <fullName evidence="3">Nudc_N domain-containing protein</fullName>
    </submittedName>
</protein>
<feature type="region of interest" description="Disordered" evidence="1">
    <location>
        <begin position="189"/>
        <end position="216"/>
    </location>
</feature>
<reference evidence="3" key="1">
    <citation type="submission" date="2016-11" db="UniProtKB">
        <authorList>
            <consortium name="WormBaseParasite"/>
        </authorList>
    </citation>
    <scope>IDENTIFICATION</scope>
</reference>
<accession>A0A1I7V3W1</accession>
<proteinExistence type="predicted"/>
<sequence>MSGQNQVPSEFQIRGSLNSLSFVVLHVLAAQQAQGEAPNQAPATASDQAPGAPTPVCLPDIIDPLKNISDVPPFPMLPPPQNPVPIVRACFALSPADLAEIVKVTIAEYTKILGEAVRAGNYREAYYEVIGELQHMHVEVQGFVALAIFKKPDSNNLYGEGPQVHKRFEGNDELVAMLQNAYKAADAARAEKEEAEKRLQESVQAAEEKQNANETQ</sequence>
<organism evidence="2 3">
    <name type="scientific">Caenorhabditis tropicalis</name>
    <dbReference type="NCBI Taxonomy" id="1561998"/>
    <lineage>
        <taxon>Eukaryota</taxon>
        <taxon>Metazoa</taxon>
        <taxon>Ecdysozoa</taxon>
        <taxon>Nematoda</taxon>
        <taxon>Chromadorea</taxon>
        <taxon>Rhabditida</taxon>
        <taxon>Rhabditina</taxon>
        <taxon>Rhabditomorpha</taxon>
        <taxon>Rhabditoidea</taxon>
        <taxon>Rhabditidae</taxon>
        <taxon>Peloderinae</taxon>
        <taxon>Caenorhabditis</taxon>
    </lineage>
</organism>